<evidence type="ECO:0000313" key="2">
    <source>
        <dbReference type="Proteomes" id="UP000241769"/>
    </source>
</evidence>
<dbReference type="AlphaFoldDB" id="A0A2P6NH22"/>
<organism evidence="1 2">
    <name type="scientific">Planoprotostelium fungivorum</name>
    <dbReference type="NCBI Taxonomy" id="1890364"/>
    <lineage>
        <taxon>Eukaryota</taxon>
        <taxon>Amoebozoa</taxon>
        <taxon>Evosea</taxon>
        <taxon>Variosea</taxon>
        <taxon>Cavosteliida</taxon>
        <taxon>Cavosteliaceae</taxon>
        <taxon>Planoprotostelium</taxon>
    </lineage>
</organism>
<protein>
    <submittedName>
        <fullName evidence="1">Uncharacterized protein</fullName>
    </submittedName>
</protein>
<reference evidence="1 2" key="1">
    <citation type="journal article" date="2018" name="Genome Biol. Evol.">
        <title>Multiple Roots of Fruiting Body Formation in Amoebozoa.</title>
        <authorList>
            <person name="Hillmann F."/>
            <person name="Forbes G."/>
            <person name="Novohradska S."/>
            <person name="Ferling I."/>
            <person name="Riege K."/>
            <person name="Groth M."/>
            <person name="Westermann M."/>
            <person name="Marz M."/>
            <person name="Spaller T."/>
            <person name="Winckler T."/>
            <person name="Schaap P."/>
            <person name="Glockner G."/>
        </authorList>
    </citation>
    <scope>NUCLEOTIDE SEQUENCE [LARGE SCALE GENOMIC DNA]</scope>
    <source>
        <strain evidence="1 2">Jena</strain>
    </source>
</reference>
<sequence>MSASNNSFPTIKGICMVLYINLVNCKIHINSLGLLDAAYTIETKGYLVPSLTKPQDETTTRQTSLVLDYLKTVLVLFFLFLGATLGTNPLQDHAPKVEREESKDVERLWQRLDTRQPENKKNLSLASSDSQIYAHNTPILHKNIDTQRLFYFFTSLALYPKRVVLANIKPSRTTVDITSAVTSQTWLGYHRKMEHLTTFLLERAKHCKCMGAISGFNPHATEVYPLPHLGHNLTNQQRLDQMQETESEEGYCKLQGIQEMTLICNNSGR</sequence>
<evidence type="ECO:0000313" key="1">
    <source>
        <dbReference type="EMBL" id="PRP83250.1"/>
    </source>
</evidence>
<proteinExistence type="predicted"/>
<name>A0A2P6NH22_9EUKA</name>
<gene>
    <name evidence="1" type="ORF">PROFUN_09462</name>
</gene>
<keyword evidence="2" id="KW-1185">Reference proteome</keyword>
<accession>A0A2P6NH22</accession>
<dbReference type="InParanoid" id="A0A2P6NH22"/>
<dbReference type="EMBL" id="MDYQ01000086">
    <property type="protein sequence ID" value="PRP83250.1"/>
    <property type="molecule type" value="Genomic_DNA"/>
</dbReference>
<dbReference type="Proteomes" id="UP000241769">
    <property type="component" value="Unassembled WGS sequence"/>
</dbReference>
<comment type="caution">
    <text evidence="1">The sequence shown here is derived from an EMBL/GenBank/DDBJ whole genome shotgun (WGS) entry which is preliminary data.</text>
</comment>